<feature type="transmembrane region" description="Helical" evidence="1">
    <location>
        <begin position="40"/>
        <end position="57"/>
    </location>
</feature>
<keyword evidence="1" id="KW-0812">Transmembrane</keyword>
<accession>A0A382GFE6</accession>
<keyword evidence="1" id="KW-0472">Membrane</keyword>
<evidence type="ECO:0000313" key="2">
    <source>
        <dbReference type="EMBL" id="SVB73337.1"/>
    </source>
</evidence>
<keyword evidence="1" id="KW-1133">Transmembrane helix</keyword>
<name>A0A382GFE6_9ZZZZ</name>
<gene>
    <name evidence="2" type="ORF">METZ01_LOCUS226191</name>
</gene>
<feature type="transmembrane region" description="Helical" evidence="1">
    <location>
        <begin position="101"/>
        <end position="117"/>
    </location>
</feature>
<proteinExistence type="predicted"/>
<evidence type="ECO:0008006" key="3">
    <source>
        <dbReference type="Google" id="ProtNLM"/>
    </source>
</evidence>
<feature type="transmembrane region" description="Helical" evidence="1">
    <location>
        <begin position="69"/>
        <end position="89"/>
    </location>
</feature>
<feature type="non-terminal residue" evidence="2">
    <location>
        <position position="118"/>
    </location>
</feature>
<reference evidence="2" key="1">
    <citation type="submission" date="2018-05" db="EMBL/GenBank/DDBJ databases">
        <authorList>
            <person name="Lanie J.A."/>
            <person name="Ng W.-L."/>
            <person name="Kazmierczak K.M."/>
            <person name="Andrzejewski T.M."/>
            <person name="Davidsen T.M."/>
            <person name="Wayne K.J."/>
            <person name="Tettelin H."/>
            <person name="Glass J.I."/>
            <person name="Rusch D."/>
            <person name="Podicherti R."/>
            <person name="Tsui H.-C.T."/>
            <person name="Winkler M.E."/>
        </authorList>
    </citation>
    <scope>NUCLEOTIDE SEQUENCE</scope>
</reference>
<feature type="transmembrane region" description="Helical" evidence="1">
    <location>
        <begin position="12"/>
        <end position="34"/>
    </location>
</feature>
<dbReference type="EMBL" id="UINC01054976">
    <property type="protein sequence ID" value="SVB73337.1"/>
    <property type="molecule type" value="Genomic_DNA"/>
</dbReference>
<sequence length="118" mass="12509">MNLKLIFRIFGGLNMLTGAFALFATKAMLGSAGLTVTPELITVGQGFAITAIALGLVSWRTADIAGKSLYAYGQLFGIVQSLQILLIVYHLITGQAGGPPVYINLVVGIVLVALFYLY</sequence>
<dbReference type="AlphaFoldDB" id="A0A382GFE6"/>
<evidence type="ECO:0000256" key="1">
    <source>
        <dbReference type="SAM" id="Phobius"/>
    </source>
</evidence>
<organism evidence="2">
    <name type="scientific">marine metagenome</name>
    <dbReference type="NCBI Taxonomy" id="408172"/>
    <lineage>
        <taxon>unclassified sequences</taxon>
        <taxon>metagenomes</taxon>
        <taxon>ecological metagenomes</taxon>
    </lineage>
</organism>
<protein>
    <recommendedName>
        <fullName evidence="3">EamA domain-containing protein</fullName>
    </recommendedName>
</protein>